<sequence length="46" mass="4688">RLEEAGVAPGQAARIHGPVGLDIGAASPAEIAVSILAQMIKSLRRP</sequence>
<dbReference type="InterPro" id="IPR052698">
    <property type="entry name" value="MoCofactor_Util/Proc"/>
</dbReference>
<dbReference type="Pfam" id="PF13478">
    <property type="entry name" value="XdhC_C"/>
    <property type="match status" value="1"/>
</dbReference>
<organism evidence="2">
    <name type="scientific">marine sediment metagenome</name>
    <dbReference type="NCBI Taxonomy" id="412755"/>
    <lineage>
        <taxon>unclassified sequences</taxon>
        <taxon>metagenomes</taxon>
        <taxon>ecological metagenomes</taxon>
    </lineage>
</organism>
<proteinExistence type="predicted"/>
<dbReference type="EMBL" id="LAZR01039000">
    <property type="protein sequence ID" value="KKL18106.1"/>
    <property type="molecule type" value="Genomic_DNA"/>
</dbReference>
<feature type="domain" description="XdhC Rossmann" evidence="1">
    <location>
        <begin position="1"/>
        <end position="39"/>
    </location>
</feature>
<dbReference type="PANTHER" id="PTHR30388">
    <property type="entry name" value="ALDEHYDE OXIDOREDUCTASE MOLYBDENUM COFACTOR ASSEMBLY PROTEIN"/>
    <property type="match status" value="1"/>
</dbReference>
<dbReference type="AlphaFoldDB" id="A0A0F9DK86"/>
<evidence type="ECO:0000259" key="1">
    <source>
        <dbReference type="Pfam" id="PF13478"/>
    </source>
</evidence>
<gene>
    <name evidence="2" type="ORF">LCGC14_2478860</name>
</gene>
<dbReference type="InterPro" id="IPR027051">
    <property type="entry name" value="XdhC_Rossmann_dom"/>
</dbReference>
<dbReference type="PANTHER" id="PTHR30388:SF6">
    <property type="entry name" value="XANTHINE DEHYDROGENASE SUBUNIT A-RELATED"/>
    <property type="match status" value="1"/>
</dbReference>
<comment type="caution">
    <text evidence="2">The sequence shown here is derived from an EMBL/GenBank/DDBJ whole genome shotgun (WGS) entry which is preliminary data.</text>
</comment>
<accession>A0A0F9DK86</accession>
<protein>
    <recommendedName>
        <fullName evidence="1">XdhC Rossmann domain-containing protein</fullName>
    </recommendedName>
</protein>
<name>A0A0F9DK86_9ZZZZ</name>
<feature type="non-terminal residue" evidence="2">
    <location>
        <position position="1"/>
    </location>
</feature>
<reference evidence="2" key="1">
    <citation type="journal article" date="2015" name="Nature">
        <title>Complex archaea that bridge the gap between prokaryotes and eukaryotes.</title>
        <authorList>
            <person name="Spang A."/>
            <person name="Saw J.H."/>
            <person name="Jorgensen S.L."/>
            <person name="Zaremba-Niedzwiedzka K."/>
            <person name="Martijn J."/>
            <person name="Lind A.E."/>
            <person name="van Eijk R."/>
            <person name="Schleper C."/>
            <person name="Guy L."/>
            <person name="Ettema T.J."/>
        </authorList>
    </citation>
    <scope>NUCLEOTIDE SEQUENCE</scope>
</reference>
<dbReference type="Gene3D" id="3.40.50.720">
    <property type="entry name" value="NAD(P)-binding Rossmann-like Domain"/>
    <property type="match status" value="1"/>
</dbReference>
<evidence type="ECO:0000313" key="2">
    <source>
        <dbReference type="EMBL" id="KKL18106.1"/>
    </source>
</evidence>